<proteinExistence type="predicted"/>
<protein>
    <submittedName>
        <fullName evidence="1">Uncharacterized protein</fullName>
    </submittedName>
</protein>
<name>A0A2A6CVZ6_PRIPA</name>
<evidence type="ECO:0000313" key="2">
    <source>
        <dbReference type="Proteomes" id="UP000005239"/>
    </source>
</evidence>
<reference evidence="2" key="1">
    <citation type="journal article" date="2008" name="Nat. Genet.">
        <title>The Pristionchus pacificus genome provides a unique perspective on nematode lifestyle and parasitism.</title>
        <authorList>
            <person name="Dieterich C."/>
            <person name="Clifton S.W."/>
            <person name="Schuster L.N."/>
            <person name="Chinwalla A."/>
            <person name="Delehaunty K."/>
            <person name="Dinkelacker I."/>
            <person name="Fulton L."/>
            <person name="Fulton R."/>
            <person name="Godfrey J."/>
            <person name="Minx P."/>
            <person name="Mitreva M."/>
            <person name="Roeseler W."/>
            <person name="Tian H."/>
            <person name="Witte H."/>
            <person name="Yang S.P."/>
            <person name="Wilson R.K."/>
            <person name="Sommer R.J."/>
        </authorList>
    </citation>
    <scope>NUCLEOTIDE SEQUENCE [LARGE SCALE GENOMIC DNA]</scope>
    <source>
        <strain evidence="2">PS312</strain>
    </source>
</reference>
<dbReference type="PANTHER" id="PTHR35180:SF4">
    <property type="entry name" value="PROTEIN CBG06219"/>
    <property type="match status" value="1"/>
</dbReference>
<dbReference type="EnsemblMetazoa" id="PPA36571.1">
    <property type="protein sequence ID" value="PPA36571.1"/>
    <property type="gene ID" value="WBGene00274940"/>
</dbReference>
<sequence>MCAVLATLLLIILPHAAFGDSGCFWLGTAPVCKPDPCPAGTTEVAQSRKTQTRFADFGGGCWYWYSKRLCCNNDVVHDDPYRQCSLCAGCKYGTCPAGQLFLFDQIIEDHVYAPLCCIDGALAIN</sequence>
<accession>A0A8R1UQZ6</accession>
<dbReference type="AlphaFoldDB" id="A0A2A6CVZ6"/>
<evidence type="ECO:0000313" key="1">
    <source>
        <dbReference type="EnsemblMetazoa" id="PPA36571.1"/>
    </source>
</evidence>
<dbReference type="Proteomes" id="UP000005239">
    <property type="component" value="Unassembled WGS sequence"/>
</dbReference>
<reference evidence="1" key="2">
    <citation type="submission" date="2022-06" db="UniProtKB">
        <authorList>
            <consortium name="EnsemblMetazoa"/>
        </authorList>
    </citation>
    <scope>IDENTIFICATION</scope>
    <source>
        <strain evidence="1">PS312</strain>
    </source>
</reference>
<keyword evidence="2" id="KW-1185">Reference proteome</keyword>
<gene>
    <name evidence="1" type="primary">WBGene00274940</name>
</gene>
<organism evidence="1 2">
    <name type="scientific">Pristionchus pacificus</name>
    <name type="common">Parasitic nematode worm</name>
    <dbReference type="NCBI Taxonomy" id="54126"/>
    <lineage>
        <taxon>Eukaryota</taxon>
        <taxon>Metazoa</taxon>
        <taxon>Ecdysozoa</taxon>
        <taxon>Nematoda</taxon>
        <taxon>Chromadorea</taxon>
        <taxon>Rhabditida</taxon>
        <taxon>Rhabditina</taxon>
        <taxon>Diplogasteromorpha</taxon>
        <taxon>Diplogasteroidea</taxon>
        <taxon>Neodiplogasteridae</taxon>
        <taxon>Pristionchus</taxon>
    </lineage>
</organism>
<accession>A0A2A6CVZ6</accession>
<dbReference type="PANTHER" id="PTHR35180">
    <property type="entry name" value="PROTEIN CBG06219"/>
    <property type="match status" value="1"/>
</dbReference>